<protein>
    <recommendedName>
        <fullName evidence="3">Vacuolar protein sorting-associated protein 62</fullName>
    </recommendedName>
</protein>
<keyword evidence="2" id="KW-1185">Reference proteome</keyword>
<reference evidence="1 2" key="1">
    <citation type="submission" date="2024-06" db="EMBL/GenBank/DDBJ databases">
        <title>A chromosome level genome sequence of Diviner's sage (Salvia divinorum).</title>
        <authorList>
            <person name="Ford S.A."/>
            <person name="Ro D.-K."/>
            <person name="Ness R.W."/>
            <person name="Phillips M.A."/>
        </authorList>
    </citation>
    <scope>NUCLEOTIDE SEQUENCE [LARGE SCALE GENOMIC DNA]</scope>
    <source>
        <strain evidence="1">SAF-2024a</strain>
        <tissue evidence="1">Leaf</tissue>
    </source>
</reference>
<evidence type="ECO:0000313" key="1">
    <source>
        <dbReference type="EMBL" id="KAL1546627.1"/>
    </source>
</evidence>
<gene>
    <name evidence="1" type="ORF">AAHA92_23200</name>
</gene>
<dbReference type="Proteomes" id="UP001567538">
    <property type="component" value="Unassembled WGS sequence"/>
</dbReference>
<proteinExistence type="predicted"/>
<evidence type="ECO:0000313" key="2">
    <source>
        <dbReference type="Proteomes" id="UP001567538"/>
    </source>
</evidence>
<dbReference type="AlphaFoldDB" id="A0ABD1GR67"/>
<comment type="caution">
    <text evidence="1">The sequence shown here is derived from an EMBL/GenBank/DDBJ whole genome shotgun (WGS) entry which is preliminary data.</text>
</comment>
<dbReference type="PANTHER" id="PTHR48173">
    <property type="entry name" value="GNK2-HOMOLOGOUS DOMAIN-CONTAINING PROTEIN"/>
    <property type="match status" value="1"/>
</dbReference>
<evidence type="ECO:0008006" key="3">
    <source>
        <dbReference type="Google" id="ProtNLM"/>
    </source>
</evidence>
<name>A0ABD1GR67_SALDI</name>
<organism evidence="1 2">
    <name type="scientific">Salvia divinorum</name>
    <name type="common">Maria pastora</name>
    <name type="synonym">Diviner's sage</name>
    <dbReference type="NCBI Taxonomy" id="28513"/>
    <lineage>
        <taxon>Eukaryota</taxon>
        <taxon>Viridiplantae</taxon>
        <taxon>Streptophyta</taxon>
        <taxon>Embryophyta</taxon>
        <taxon>Tracheophyta</taxon>
        <taxon>Spermatophyta</taxon>
        <taxon>Magnoliopsida</taxon>
        <taxon>eudicotyledons</taxon>
        <taxon>Gunneridae</taxon>
        <taxon>Pentapetalae</taxon>
        <taxon>asterids</taxon>
        <taxon>lamiids</taxon>
        <taxon>Lamiales</taxon>
        <taxon>Lamiaceae</taxon>
        <taxon>Nepetoideae</taxon>
        <taxon>Mentheae</taxon>
        <taxon>Salviinae</taxon>
        <taxon>Salvia</taxon>
        <taxon>Salvia subgen. Calosphace</taxon>
    </lineage>
</organism>
<dbReference type="InterPro" id="IPR009291">
    <property type="entry name" value="Vps62"/>
</dbReference>
<accession>A0ABD1GR67</accession>
<dbReference type="Pfam" id="PF06101">
    <property type="entry name" value="Vps62"/>
    <property type="match status" value="1"/>
</dbReference>
<dbReference type="EMBL" id="JBEAFC010000008">
    <property type="protein sequence ID" value="KAL1546627.1"/>
    <property type="molecule type" value="Genomic_DNA"/>
</dbReference>
<sequence length="622" mass="70040">MRRKLRRPTHEEEFPNNQRSISLFTLSHLHVFTKIPRFLHVVFGAILNWCRLRTMLGCRCLPWITDTDFTQPEPELFSLPEPLPQWPQGSGFATSRIELGGLEVCQITNFEFIWCSNPSTDGKQSISFYKPILIPDGFYCLGHYCQSDKKPLRGFVLVAREAAGQQDCSTHNSDHMPALVDPVDYSLVWSSYDGGDENFDGCGYFWLPQPPEDYKALGFVVTNKSKKPETNEVKCVRADLTDTCQACPLIACTYSKFLKVPLTVWNARPLNRGIYGRGVSTGTFYCSALCSNCNLGEELDIACLKNLDPNLHAMPNMNQIHAIVEHYGPTVFFHPNEVYLPSSVSWFFQNGALLYSTGESIQAIDAEGSVLPSGGSNDGHYWIDLPRDGGRGKLKHGNIESAVLYLHVKPALGGTFTDIVMWVFCPFNGPGTLKIGMMSIGLSKVGRHVGDWEHFTLRISNFTGELWSIYFSQHSGGEWVNAYDLEFIEGNKAIIYSSRHGHASYPHPGTYIQGNPNLGIGVRNDAASSDYFIDSSRQYELVAAEYLGDGVKEPCWLQYMRKWGPRIVYDSKTELDKIIKRLPPLFKNSMNNILSKLPLELYGEDGPTGPKEKNNWFGDERW</sequence>
<dbReference type="PANTHER" id="PTHR48173:SF1">
    <property type="entry name" value="VACUOLAR PROTEIN SORTING-ASSOCIATED PROTEIN 62"/>
    <property type="match status" value="1"/>
</dbReference>